<feature type="compositionally biased region" description="Basic and acidic residues" evidence="1">
    <location>
        <begin position="641"/>
        <end position="661"/>
    </location>
</feature>
<proteinExistence type="predicted"/>
<name>A0AB34IZA7_PRYPA</name>
<dbReference type="AlphaFoldDB" id="A0AB34IZA7"/>
<feature type="domain" description="Apple" evidence="3">
    <location>
        <begin position="143"/>
        <end position="172"/>
    </location>
</feature>
<keyword evidence="2" id="KW-0732">Signal</keyword>
<feature type="region of interest" description="Disordered" evidence="1">
    <location>
        <begin position="641"/>
        <end position="745"/>
    </location>
</feature>
<evidence type="ECO:0000256" key="2">
    <source>
        <dbReference type="SAM" id="SignalP"/>
    </source>
</evidence>
<evidence type="ECO:0000313" key="4">
    <source>
        <dbReference type="EMBL" id="KAL1508339.1"/>
    </source>
</evidence>
<feature type="compositionally biased region" description="Basic residues" evidence="1">
    <location>
        <begin position="662"/>
        <end position="676"/>
    </location>
</feature>
<dbReference type="Pfam" id="PF14295">
    <property type="entry name" value="PAN_4"/>
    <property type="match status" value="3"/>
</dbReference>
<gene>
    <name evidence="4" type="ORF">AB1Y20_004449</name>
</gene>
<dbReference type="InterPro" id="IPR003609">
    <property type="entry name" value="Pan_app"/>
</dbReference>
<dbReference type="EMBL" id="JBGBPQ010000016">
    <property type="protein sequence ID" value="KAL1508339.1"/>
    <property type="molecule type" value="Genomic_DNA"/>
</dbReference>
<dbReference type="Gene3D" id="3.50.4.10">
    <property type="entry name" value="Hepatocyte Growth Factor"/>
    <property type="match status" value="2"/>
</dbReference>
<evidence type="ECO:0000313" key="5">
    <source>
        <dbReference type="Proteomes" id="UP001515480"/>
    </source>
</evidence>
<keyword evidence="5" id="KW-1185">Reference proteome</keyword>
<organism evidence="4 5">
    <name type="scientific">Prymnesium parvum</name>
    <name type="common">Toxic golden alga</name>
    <dbReference type="NCBI Taxonomy" id="97485"/>
    <lineage>
        <taxon>Eukaryota</taxon>
        <taxon>Haptista</taxon>
        <taxon>Haptophyta</taxon>
        <taxon>Prymnesiophyceae</taxon>
        <taxon>Prymnesiales</taxon>
        <taxon>Prymnesiaceae</taxon>
        <taxon>Prymnesium</taxon>
    </lineage>
</organism>
<evidence type="ECO:0000256" key="1">
    <source>
        <dbReference type="SAM" id="MobiDB-lite"/>
    </source>
</evidence>
<dbReference type="Proteomes" id="UP001515480">
    <property type="component" value="Unassembled WGS sequence"/>
</dbReference>
<feature type="compositionally biased region" description="Polar residues" evidence="1">
    <location>
        <begin position="698"/>
        <end position="707"/>
    </location>
</feature>
<comment type="caution">
    <text evidence="4">The sequence shown here is derived from an EMBL/GenBank/DDBJ whole genome shotgun (WGS) entry which is preliminary data.</text>
</comment>
<sequence>MRRQPAELLSLLLLPLAWRGVGAVTVEGLKKHKHGDIDEDEFAWGKLNGRCCFLLKESCPFEGAPRDQCTKSSPSSCKECDVWSEPDNYCHLSKENCLSCGMLLYCPRPPPLLDGNKVCTAGSRVGQGCVDEQDTGLCAGKDFTDCEDACRANAACQLFVFYPEERKGSCVLCRDLFSFERTPDAATRAYAVTPAAPPPTPAASLARLYSIVLDAPPPPPPRLSPPPTPTLLGHHRVPGGREHTECTFDHGVEYTVDRDEGYAAATAPTKEECCALCSRTAGCTDFVFEGASGVSASAGTCVILPHVADEAEIEAYPNPSVVSGSIRISIAPTVIPSSACTFVESAGYALGALGVGRPVAGGSLEGKEDCCQSCGAVPACAKFSWQQESKTCMLHEAFAEVVRVQDQVAGTVQTKLSRGKGEPPLLAISPPSMPSFATLLASPPPPPPAKSDSDVTQVVLQRVSVGVVGVMALTLLLCVYLFFSPQILKAIYHLTAGRLGRLGPQHTRLPAVEPAADLADDAYPIARKREAAGLVKVSVDARQMTQSRQLDVRRCTSVSSLRSLIFREFSTQLKGVRPSESSLFCLAPVSDEGGGEQQLMWCLVTERSDGAKVLACPSFKVVAEMAEEELEAITVAFERQGSHHAAEHSRAAGEAGGERGRGLRAARGKGKRRLCHRAREGGEGARSHSPSDEDDEGTSCTSLTENGRGSAGLPHSSRALSAVISGWDEDDSSSKRLAPKLDDFL</sequence>
<accession>A0AB34IZA7</accession>
<feature type="domain" description="Apple" evidence="3">
    <location>
        <begin position="368"/>
        <end position="394"/>
    </location>
</feature>
<feature type="compositionally biased region" description="Basic and acidic residues" evidence="1">
    <location>
        <begin position="677"/>
        <end position="691"/>
    </location>
</feature>
<feature type="signal peptide" evidence="2">
    <location>
        <begin position="1"/>
        <end position="23"/>
    </location>
</feature>
<feature type="domain" description="Apple" evidence="3">
    <location>
        <begin position="267"/>
        <end position="302"/>
    </location>
</feature>
<reference evidence="4 5" key="1">
    <citation type="journal article" date="2024" name="Science">
        <title>Giant polyketide synthase enzymes in the biosynthesis of giant marine polyether toxins.</title>
        <authorList>
            <person name="Fallon T.R."/>
            <person name="Shende V.V."/>
            <person name="Wierzbicki I.H."/>
            <person name="Pendleton A.L."/>
            <person name="Watervoot N.F."/>
            <person name="Auber R.P."/>
            <person name="Gonzalez D.J."/>
            <person name="Wisecaver J.H."/>
            <person name="Moore B.S."/>
        </authorList>
    </citation>
    <scope>NUCLEOTIDE SEQUENCE [LARGE SCALE GENOMIC DNA]</scope>
    <source>
        <strain evidence="4 5">12B1</strain>
    </source>
</reference>
<protein>
    <recommendedName>
        <fullName evidence="3">Apple domain-containing protein</fullName>
    </recommendedName>
</protein>
<feature type="chain" id="PRO_5044268833" description="Apple domain-containing protein" evidence="2">
    <location>
        <begin position="24"/>
        <end position="745"/>
    </location>
</feature>
<evidence type="ECO:0000259" key="3">
    <source>
        <dbReference type="Pfam" id="PF14295"/>
    </source>
</evidence>